<evidence type="ECO:0008006" key="3">
    <source>
        <dbReference type="Google" id="ProtNLM"/>
    </source>
</evidence>
<evidence type="ECO:0000256" key="1">
    <source>
        <dbReference type="SAM" id="MobiDB-lite"/>
    </source>
</evidence>
<reference evidence="2" key="1">
    <citation type="journal article" date="2019" name="Sci. Rep.">
        <title>Draft genome of Tanacetum cinerariifolium, the natural source of mosquito coil.</title>
        <authorList>
            <person name="Yamashiro T."/>
            <person name="Shiraishi A."/>
            <person name="Satake H."/>
            <person name="Nakayama K."/>
        </authorList>
    </citation>
    <scope>NUCLEOTIDE SEQUENCE</scope>
</reference>
<gene>
    <name evidence="2" type="ORF">Tci_854580</name>
</gene>
<dbReference type="AlphaFoldDB" id="A0A699R8E4"/>
<protein>
    <recommendedName>
        <fullName evidence="3">Reverse transcriptase domain-containing protein</fullName>
    </recommendedName>
</protein>
<feature type="compositionally biased region" description="Basic and acidic residues" evidence="1">
    <location>
        <begin position="1"/>
        <end position="31"/>
    </location>
</feature>
<accession>A0A699R8E4</accession>
<dbReference type="EMBL" id="BKCJ011085404">
    <property type="protein sequence ID" value="GFC82610.1"/>
    <property type="molecule type" value="Genomic_DNA"/>
</dbReference>
<sequence>MEKVRHDRRKDVHTRLDFEKGPRERIREYSHHSSARARATKLERVKVQDRLRY</sequence>
<name>A0A699R8E4_TANCI</name>
<organism evidence="2">
    <name type="scientific">Tanacetum cinerariifolium</name>
    <name type="common">Dalmatian daisy</name>
    <name type="synonym">Chrysanthemum cinerariifolium</name>
    <dbReference type="NCBI Taxonomy" id="118510"/>
    <lineage>
        <taxon>Eukaryota</taxon>
        <taxon>Viridiplantae</taxon>
        <taxon>Streptophyta</taxon>
        <taxon>Embryophyta</taxon>
        <taxon>Tracheophyta</taxon>
        <taxon>Spermatophyta</taxon>
        <taxon>Magnoliopsida</taxon>
        <taxon>eudicotyledons</taxon>
        <taxon>Gunneridae</taxon>
        <taxon>Pentapetalae</taxon>
        <taxon>asterids</taxon>
        <taxon>campanulids</taxon>
        <taxon>Asterales</taxon>
        <taxon>Asteraceae</taxon>
        <taxon>Asteroideae</taxon>
        <taxon>Anthemideae</taxon>
        <taxon>Anthemidinae</taxon>
        <taxon>Tanacetum</taxon>
    </lineage>
</organism>
<comment type="caution">
    <text evidence="2">The sequence shown here is derived from an EMBL/GenBank/DDBJ whole genome shotgun (WGS) entry which is preliminary data.</text>
</comment>
<proteinExistence type="predicted"/>
<feature type="region of interest" description="Disordered" evidence="1">
    <location>
        <begin position="1"/>
        <end position="41"/>
    </location>
</feature>
<feature type="non-terminal residue" evidence="2">
    <location>
        <position position="53"/>
    </location>
</feature>
<evidence type="ECO:0000313" key="2">
    <source>
        <dbReference type="EMBL" id="GFC82610.1"/>
    </source>
</evidence>